<dbReference type="EMBL" id="CP034550">
    <property type="protein sequence ID" value="QFZ16599.1"/>
    <property type="molecule type" value="Genomic_DNA"/>
</dbReference>
<feature type="domain" description="AB hydrolase-1" evidence="3">
    <location>
        <begin position="67"/>
        <end position="188"/>
    </location>
</feature>
<dbReference type="InterPro" id="IPR000073">
    <property type="entry name" value="AB_hydrolase_1"/>
</dbReference>
<keyword evidence="1 4" id="KW-0378">Hydrolase</keyword>
<evidence type="ECO:0000313" key="4">
    <source>
        <dbReference type="EMBL" id="QFZ16599.1"/>
    </source>
</evidence>
<dbReference type="Proteomes" id="UP000325787">
    <property type="component" value="Chromosome"/>
</dbReference>
<proteinExistence type="predicted"/>
<evidence type="ECO:0000259" key="3">
    <source>
        <dbReference type="Pfam" id="PF00561"/>
    </source>
</evidence>
<dbReference type="KEGG" id="ssyi:EKG83_03160"/>
<sequence length="322" mass="34921">MDRRALLTSGATAAALAATGGVARAAEPRPTPVPSDAALARSLGFRSAHADVNGTRLHYVIGGQGSPLVLMGGWPQTWWQFRKVMPALARRHRVVVVDIRGMGGSAKPATGYDKKTMARDVRELIAVLGLGRVDVAGHDIGAMVGHSLAANHPEAVRRLALLDVAHPDESMYDLTLVPRPDQPFFLWWFAFNQVPLLPEALLAGRFRLLVDHLCGLMLKDQGAIADRDRSIYADAYSSPDAVRAANGWYRAFAQDVLDRRAHPRLALPVLGLVNEDNPDQLAVPLRRHVVDPAIRVVRGSGHYLAEERPDAVAGELLAFFGA</sequence>
<dbReference type="PRINTS" id="PR00412">
    <property type="entry name" value="EPOXHYDRLASE"/>
</dbReference>
<feature type="signal peptide" evidence="2">
    <location>
        <begin position="1"/>
        <end position="25"/>
    </location>
</feature>
<name>A0A5Q0GRJ9_SACSY</name>
<dbReference type="GO" id="GO:0016787">
    <property type="term" value="F:hydrolase activity"/>
    <property type="evidence" value="ECO:0007669"/>
    <property type="project" value="UniProtKB-KW"/>
</dbReference>
<keyword evidence="5" id="KW-1185">Reference proteome</keyword>
<evidence type="ECO:0000256" key="2">
    <source>
        <dbReference type="SAM" id="SignalP"/>
    </source>
</evidence>
<dbReference type="OrthoDB" id="3507586at2"/>
<reference evidence="5" key="1">
    <citation type="journal article" date="2021" name="Curr. Microbiol.">
        <title>Complete genome of nocamycin-producing strain Saccharothrix syringae NRRL B-16468 reveals the biosynthetic potential for secondary metabolites.</title>
        <authorList>
            <person name="Mo X."/>
            <person name="Yang S."/>
        </authorList>
    </citation>
    <scope>NUCLEOTIDE SEQUENCE [LARGE SCALE GENOMIC DNA]</scope>
    <source>
        <strain evidence="5">ATCC 51364 / DSM 43886 / JCM 6844 / KCTC 9398 / NBRC 14523 / NRRL B-16468 / INA 2240</strain>
    </source>
</reference>
<keyword evidence="2" id="KW-0732">Signal</keyword>
<gene>
    <name evidence="4" type="ORF">EKG83_03160</name>
</gene>
<accession>A0A5Q0GRJ9</accession>
<dbReference type="InterPro" id="IPR000639">
    <property type="entry name" value="Epox_hydrolase-like"/>
</dbReference>
<dbReference type="InterPro" id="IPR006311">
    <property type="entry name" value="TAT_signal"/>
</dbReference>
<dbReference type="PRINTS" id="PR00111">
    <property type="entry name" value="ABHYDROLASE"/>
</dbReference>
<dbReference type="InterPro" id="IPR029058">
    <property type="entry name" value="AB_hydrolase_fold"/>
</dbReference>
<dbReference type="PROSITE" id="PS51318">
    <property type="entry name" value="TAT"/>
    <property type="match status" value="1"/>
</dbReference>
<dbReference type="AlphaFoldDB" id="A0A5Q0GRJ9"/>
<evidence type="ECO:0000256" key="1">
    <source>
        <dbReference type="ARBA" id="ARBA00022801"/>
    </source>
</evidence>
<dbReference type="Gene3D" id="3.40.50.1820">
    <property type="entry name" value="alpha/beta hydrolase"/>
    <property type="match status" value="1"/>
</dbReference>
<organism evidence="4 5">
    <name type="scientific">Saccharothrix syringae</name>
    <name type="common">Nocardiopsis syringae</name>
    <dbReference type="NCBI Taxonomy" id="103733"/>
    <lineage>
        <taxon>Bacteria</taxon>
        <taxon>Bacillati</taxon>
        <taxon>Actinomycetota</taxon>
        <taxon>Actinomycetes</taxon>
        <taxon>Pseudonocardiales</taxon>
        <taxon>Pseudonocardiaceae</taxon>
        <taxon>Saccharothrix</taxon>
    </lineage>
</organism>
<protein>
    <submittedName>
        <fullName evidence="4">Alpha/beta hydrolase</fullName>
    </submittedName>
</protein>
<dbReference type="SUPFAM" id="SSF53474">
    <property type="entry name" value="alpha/beta-Hydrolases"/>
    <property type="match status" value="1"/>
</dbReference>
<evidence type="ECO:0000313" key="5">
    <source>
        <dbReference type="Proteomes" id="UP000325787"/>
    </source>
</evidence>
<dbReference type="PANTHER" id="PTHR43329">
    <property type="entry name" value="EPOXIDE HYDROLASE"/>
    <property type="match status" value="1"/>
</dbReference>
<feature type="chain" id="PRO_5025001387" evidence="2">
    <location>
        <begin position="26"/>
        <end position="322"/>
    </location>
</feature>
<dbReference type="Pfam" id="PF00561">
    <property type="entry name" value="Abhydrolase_1"/>
    <property type="match status" value="1"/>
</dbReference>
<dbReference type="RefSeq" id="WP_033429912.1">
    <property type="nucleotide sequence ID" value="NZ_CP034550.1"/>
</dbReference>